<dbReference type="EMBL" id="BSOG01000007">
    <property type="protein sequence ID" value="GLR15165.1"/>
    <property type="molecule type" value="Genomic_DNA"/>
</dbReference>
<evidence type="ECO:0000313" key="1">
    <source>
        <dbReference type="EMBL" id="GLR15165.1"/>
    </source>
</evidence>
<protein>
    <submittedName>
        <fullName evidence="1">Uncharacterized protein</fullName>
    </submittedName>
</protein>
<keyword evidence="2" id="KW-1185">Reference proteome</keyword>
<proteinExistence type="predicted"/>
<dbReference type="Proteomes" id="UP001156706">
    <property type="component" value="Unassembled WGS sequence"/>
</dbReference>
<accession>A0ABQ5YJG8</accession>
<reference evidence="2" key="1">
    <citation type="journal article" date="2019" name="Int. J. Syst. Evol. Microbiol.">
        <title>The Global Catalogue of Microorganisms (GCM) 10K type strain sequencing project: providing services to taxonomists for standard genome sequencing and annotation.</title>
        <authorList>
            <consortium name="The Broad Institute Genomics Platform"/>
            <consortium name="The Broad Institute Genome Sequencing Center for Infectious Disease"/>
            <person name="Wu L."/>
            <person name="Ma J."/>
        </authorList>
    </citation>
    <scope>NUCLEOTIDE SEQUENCE [LARGE SCALE GENOMIC DNA]</scope>
    <source>
        <strain evidence="2">NBRC 110044</strain>
    </source>
</reference>
<sequence length="60" mass="6865">MGRGIVIEGLGRRDDKQHWQAAIGAKTAFYLRPASRAARIPKYPRFLGWPWVTCPSRPQE</sequence>
<evidence type="ECO:0000313" key="2">
    <source>
        <dbReference type="Proteomes" id="UP001156706"/>
    </source>
</evidence>
<name>A0ABQ5YJG8_9NEIS</name>
<gene>
    <name evidence="1" type="ORF">GCM10007907_39550</name>
</gene>
<comment type="caution">
    <text evidence="1">The sequence shown here is derived from an EMBL/GenBank/DDBJ whole genome shotgun (WGS) entry which is preliminary data.</text>
</comment>
<organism evidence="1 2">
    <name type="scientific">Chitinimonas prasina</name>
    <dbReference type="NCBI Taxonomy" id="1434937"/>
    <lineage>
        <taxon>Bacteria</taxon>
        <taxon>Pseudomonadati</taxon>
        <taxon>Pseudomonadota</taxon>
        <taxon>Betaproteobacteria</taxon>
        <taxon>Neisseriales</taxon>
        <taxon>Chitinibacteraceae</taxon>
        <taxon>Chitinimonas</taxon>
    </lineage>
</organism>